<protein>
    <submittedName>
        <fullName evidence="1">Acetyltransferase, GNAT family protein</fullName>
    </submittedName>
</protein>
<dbReference type="AlphaFoldDB" id="A4C4B6"/>
<dbReference type="HOGENOM" id="CLU_118082_0_0_6"/>
<accession>A4C4B6</accession>
<sequence length="191" mass="22026">MPEKGYLVTTLALAKVTDIDEILALHARYQVDTISIEDKKDGFITTAFNREQLTHLIEQEQGLFIAKKDECIVAYVMAASWHFWSAWPMFAFMIKSLHELSYQGISLTIDNSYQYGPVCVDKSVRGQGVFEQLFEFSLAQMAGRFDVLVTFINKVNPRSFAAHTKKVKLDVLQEFEYNNNQYYELVCLTKR</sequence>
<dbReference type="EMBL" id="AAOH01000001">
    <property type="protein sequence ID" value="EAR30398.1"/>
    <property type="molecule type" value="Genomic_DNA"/>
</dbReference>
<dbReference type="GO" id="GO:0016740">
    <property type="term" value="F:transferase activity"/>
    <property type="evidence" value="ECO:0007669"/>
    <property type="project" value="UniProtKB-KW"/>
</dbReference>
<keyword evidence="2" id="KW-1185">Reference proteome</keyword>
<name>A4C4B6_9GAMM</name>
<proteinExistence type="predicted"/>
<dbReference type="SUPFAM" id="SSF55729">
    <property type="entry name" value="Acyl-CoA N-acyltransferases (Nat)"/>
    <property type="match status" value="1"/>
</dbReference>
<dbReference type="Gene3D" id="3.40.630.30">
    <property type="match status" value="1"/>
</dbReference>
<organism evidence="1 2">
    <name type="scientific">Pseudoalteromonas tunicata D2</name>
    <dbReference type="NCBI Taxonomy" id="87626"/>
    <lineage>
        <taxon>Bacteria</taxon>
        <taxon>Pseudomonadati</taxon>
        <taxon>Pseudomonadota</taxon>
        <taxon>Gammaproteobacteria</taxon>
        <taxon>Alteromonadales</taxon>
        <taxon>Pseudoalteromonadaceae</taxon>
        <taxon>Pseudoalteromonas</taxon>
    </lineage>
</organism>
<keyword evidence="1" id="KW-0808">Transferase</keyword>
<reference evidence="1 2" key="1">
    <citation type="submission" date="2006-02" db="EMBL/GenBank/DDBJ databases">
        <authorList>
            <person name="Moran M.A."/>
            <person name="Kjelleberg S."/>
            <person name="Egan S."/>
            <person name="Saunders N."/>
            <person name="Thomas T."/>
            <person name="Ferriera S."/>
            <person name="Johnson J."/>
            <person name="Kravitz S."/>
            <person name="Halpern A."/>
            <person name="Remington K."/>
            <person name="Beeson K."/>
            <person name="Tran B."/>
            <person name="Rogers Y.-H."/>
            <person name="Friedman R."/>
            <person name="Venter J.C."/>
        </authorList>
    </citation>
    <scope>NUCLEOTIDE SEQUENCE [LARGE SCALE GENOMIC DNA]</scope>
    <source>
        <strain evidence="1 2">D2</strain>
    </source>
</reference>
<dbReference type="InterPro" id="IPR016181">
    <property type="entry name" value="Acyl_CoA_acyltransferase"/>
</dbReference>
<evidence type="ECO:0000313" key="2">
    <source>
        <dbReference type="Proteomes" id="UP000006201"/>
    </source>
</evidence>
<evidence type="ECO:0000313" key="1">
    <source>
        <dbReference type="EMBL" id="EAR30398.1"/>
    </source>
</evidence>
<dbReference type="eggNOG" id="COG1247">
    <property type="taxonomic scope" value="Bacteria"/>
</dbReference>
<gene>
    <name evidence="1" type="ORF">PTD2_02476</name>
</gene>
<comment type="caution">
    <text evidence="1">The sequence shown here is derived from an EMBL/GenBank/DDBJ whole genome shotgun (WGS) entry which is preliminary data.</text>
</comment>
<dbReference type="Proteomes" id="UP000006201">
    <property type="component" value="Unassembled WGS sequence"/>
</dbReference>